<dbReference type="SUPFAM" id="SSF46785">
    <property type="entry name" value="Winged helix' DNA-binding domain"/>
    <property type="match status" value="1"/>
</dbReference>
<dbReference type="GO" id="GO:0000976">
    <property type="term" value="F:transcription cis-regulatory region binding"/>
    <property type="evidence" value="ECO:0007669"/>
    <property type="project" value="TreeGrafter"/>
</dbReference>
<reference evidence="5" key="1">
    <citation type="submission" date="2019-11" db="EMBL/GenBank/DDBJ databases">
        <authorList>
            <person name="Feng L."/>
        </authorList>
    </citation>
    <scope>NUCLEOTIDE SEQUENCE</scope>
    <source>
        <strain evidence="5">IbartlettiiLFYP30</strain>
    </source>
</reference>
<dbReference type="InterPro" id="IPR036390">
    <property type="entry name" value="WH_DNA-bd_sf"/>
</dbReference>
<sequence>MLPELKTFMSIVEVNNIDKVIENLNISKATIYEHIKYLEQYFSSNIARISEKNEIAITESGSLLYKRAKQIFNIIDDTSIELIQNNDSIQGNIKLGVNFTLEEYVLPKFLSYFLKKYPNINVEIFSDHNQNICDRLHGNEFDIGLIEEILSCRVFKQTRFLRDKMVLIIPYANTIKDISSYINEFKFKRWITRESSCSTQKFIELFLKENNINPEDIMMLGSNYAIKEAVKNNLGISIISKFVAEPAYKNDEICILPLDDSYERYFSYILNNEDISECIEIFLNELRSFCKRFYK</sequence>
<evidence type="ECO:0000256" key="3">
    <source>
        <dbReference type="ARBA" id="ARBA00023163"/>
    </source>
</evidence>
<dbReference type="AlphaFoldDB" id="A0A6N2Y8A0"/>
<proteinExistence type="inferred from homology"/>
<protein>
    <submittedName>
        <fullName evidence="5">HTH-type transcriptional regulator CysL</fullName>
    </submittedName>
</protein>
<evidence type="ECO:0000313" key="5">
    <source>
        <dbReference type="EMBL" id="VYT62885.1"/>
    </source>
</evidence>
<dbReference type="InterPro" id="IPR005119">
    <property type="entry name" value="LysR_subst-bd"/>
</dbReference>
<dbReference type="EMBL" id="CACRUE010000003">
    <property type="protein sequence ID" value="VYT62885.1"/>
    <property type="molecule type" value="Genomic_DNA"/>
</dbReference>
<dbReference type="SUPFAM" id="SSF53850">
    <property type="entry name" value="Periplasmic binding protein-like II"/>
    <property type="match status" value="1"/>
</dbReference>
<keyword evidence="2" id="KW-0805">Transcription regulation</keyword>
<dbReference type="RefSeq" id="WP_156530517.1">
    <property type="nucleotide sequence ID" value="NZ_CACRUE010000003.1"/>
</dbReference>
<organism evidence="5">
    <name type="scientific">Intestinibacter bartlettii</name>
    <dbReference type="NCBI Taxonomy" id="261299"/>
    <lineage>
        <taxon>Bacteria</taxon>
        <taxon>Bacillati</taxon>
        <taxon>Bacillota</taxon>
        <taxon>Clostridia</taxon>
        <taxon>Peptostreptococcales</taxon>
        <taxon>Peptostreptococcaceae</taxon>
        <taxon>Intestinibacter</taxon>
    </lineage>
</organism>
<dbReference type="InterPro" id="IPR036388">
    <property type="entry name" value="WH-like_DNA-bd_sf"/>
</dbReference>
<gene>
    <name evidence="5" type="primary">cysL</name>
    <name evidence="5" type="ORF">IBLFYP30_00765</name>
</gene>
<keyword evidence="3" id="KW-0804">Transcription</keyword>
<dbReference type="GO" id="GO:0006355">
    <property type="term" value="P:regulation of DNA-templated transcription"/>
    <property type="evidence" value="ECO:0007669"/>
    <property type="project" value="TreeGrafter"/>
</dbReference>
<evidence type="ECO:0000256" key="1">
    <source>
        <dbReference type="ARBA" id="ARBA00009437"/>
    </source>
</evidence>
<comment type="similarity">
    <text evidence="1">Belongs to the LysR transcriptional regulatory family.</text>
</comment>
<feature type="domain" description="LysR substrate-binding" evidence="4">
    <location>
        <begin position="88"/>
        <end position="289"/>
    </location>
</feature>
<name>A0A6N2Y8A0_9FIRM</name>
<dbReference type="Pfam" id="PF03466">
    <property type="entry name" value="LysR_substrate"/>
    <property type="match status" value="1"/>
</dbReference>
<dbReference type="Gene3D" id="1.10.10.10">
    <property type="entry name" value="Winged helix-like DNA-binding domain superfamily/Winged helix DNA-binding domain"/>
    <property type="match status" value="1"/>
</dbReference>
<accession>A0A6N2Y8A0</accession>
<dbReference type="Gene3D" id="3.40.190.10">
    <property type="entry name" value="Periplasmic binding protein-like II"/>
    <property type="match status" value="2"/>
</dbReference>
<evidence type="ECO:0000256" key="2">
    <source>
        <dbReference type="ARBA" id="ARBA00023015"/>
    </source>
</evidence>
<evidence type="ECO:0000259" key="4">
    <source>
        <dbReference type="Pfam" id="PF03466"/>
    </source>
</evidence>
<dbReference type="PANTHER" id="PTHR30126:SF39">
    <property type="entry name" value="HTH-TYPE TRANSCRIPTIONAL REGULATOR CYSL"/>
    <property type="match status" value="1"/>
</dbReference>
<dbReference type="PANTHER" id="PTHR30126">
    <property type="entry name" value="HTH-TYPE TRANSCRIPTIONAL REGULATOR"/>
    <property type="match status" value="1"/>
</dbReference>